<evidence type="ECO:0000256" key="2">
    <source>
        <dbReference type="SAM" id="MobiDB-lite"/>
    </source>
</evidence>
<dbReference type="InterPro" id="IPR004827">
    <property type="entry name" value="bZIP"/>
</dbReference>
<feature type="coiled-coil region" evidence="1">
    <location>
        <begin position="147"/>
        <end position="182"/>
    </location>
</feature>
<dbReference type="GO" id="GO:0003700">
    <property type="term" value="F:DNA-binding transcription factor activity"/>
    <property type="evidence" value="ECO:0007669"/>
    <property type="project" value="InterPro"/>
</dbReference>
<dbReference type="PROSITE" id="PS00036">
    <property type="entry name" value="BZIP_BASIC"/>
    <property type="match status" value="1"/>
</dbReference>
<dbReference type="PROSITE" id="PS50217">
    <property type="entry name" value="BZIP"/>
    <property type="match status" value="1"/>
</dbReference>
<sequence>MTASIINNFSPFDNSRLDNSAHWDDRYQHDPASSISFTAPILPTLEQKLQSMIFSARSVNPDCLQSFSTKSTSQVSFQSAEDNSCTPPSKTKRRRANQGTNKPNSSQYVEHHDSLHEELHHKGITELVRRERNRKAAAKCRAKGKAAEEALKEKRKIEREGNQLLRNAFDELSNEVLALRHELLCHSGCNHQVIDNYLRNSADQISRGMSLSSASIRSSPRIGLLQPQKVAESTTKK</sequence>
<gene>
    <name evidence="4" type="ORF">BKA67DRAFT_562217</name>
</gene>
<keyword evidence="5" id="KW-1185">Reference proteome</keyword>
<feature type="region of interest" description="Disordered" evidence="2">
    <location>
        <begin position="75"/>
        <end position="112"/>
    </location>
</feature>
<dbReference type="InterPro" id="IPR046347">
    <property type="entry name" value="bZIP_sf"/>
</dbReference>
<evidence type="ECO:0000313" key="4">
    <source>
        <dbReference type="EMBL" id="KAH6655937.1"/>
    </source>
</evidence>
<feature type="compositionally biased region" description="Polar residues" evidence="2">
    <location>
        <begin position="97"/>
        <end position="108"/>
    </location>
</feature>
<name>A0A9P8UPF6_9PEZI</name>
<dbReference type="GeneID" id="70131475"/>
<dbReference type="Pfam" id="PF07716">
    <property type="entry name" value="bZIP_2"/>
    <property type="match status" value="1"/>
</dbReference>
<protein>
    <recommendedName>
        <fullName evidence="3">BZIP domain-containing protein</fullName>
    </recommendedName>
</protein>
<reference evidence="4" key="1">
    <citation type="journal article" date="2021" name="Nat. Commun.">
        <title>Genetic determinants of endophytism in the Arabidopsis root mycobiome.</title>
        <authorList>
            <person name="Mesny F."/>
            <person name="Miyauchi S."/>
            <person name="Thiergart T."/>
            <person name="Pickel B."/>
            <person name="Atanasova L."/>
            <person name="Karlsson M."/>
            <person name="Huettel B."/>
            <person name="Barry K.W."/>
            <person name="Haridas S."/>
            <person name="Chen C."/>
            <person name="Bauer D."/>
            <person name="Andreopoulos W."/>
            <person name="Pangilinan J."/>
            <person name="LaButti K."/>
            <person name="Riley R."/>
            <person name="Lipzen A."/>
            <person name="Clum A."/>
            <person name="Drula E."/>
            <person name="Henrissat B."/>
            <person name="Kohler A."/>
            <person name="Grigoriev I.V."/>
            <person name="Martin F.M."/>
            <person name="Hacquard S."/>
        </authorList>
    </citation>
    <scope>NUCLEOTIDE SEQUENCE</scope>
    <source>
        <strain evidence="4">MPI-SDFR-AT-0073</strain>
    </source>
</reference>
<keyword evidence="1" id="KW-0175">Coiled coil</keyword>
<organism evidence="4 5">
    <name type="scientific">Truncatella angustata</name>
    <dbReference type="NCBI Taxonomy" id="152316"/>
    <lineage>
        <taxon>Eukaryota</taxon>
        <taxon>Fungi</taxon>
        <taxon>Dikarya</taxon>
        <taxon>Ascomycota</taxon>
        <taxon>Pezizomycotina</taxon>
        <taxon>Sordariomycetes</taxon>
        <taxon>Xylariomycetidae</taxon>
        <taxon>Amphisphaeriales</taxon>
        <taxon>Sporocadaceae</taxon>
        <taxon>Truncatella</taxon>
    </lineage>
</organism>
<comment type="caution">
    <text evidence="4">The sequence shown here is derived from an EMBL/GenBank/DDBJ whole genome shotgun (WGS) entry which is preliminary data.</text>
</comment>
<dbReference type="EMBL" id="JAGPXC010000003">
    <property type="protein sequence ID" value="KAH6655937.1"/>
    <property type="molecule type" value="Genomic_DNA"/>
</dbReference>
<evidence type="ECO:0000259" key="3">
    <source>
        <dbReference type="PROSITE" id="PS50217"/>
    </source>
</evidence>
<dbReference type="Gene3D" id="1.20.5.170">
    <property type="match status" value="1"/>
</dbReference>
<dbReference type="AlphaFoldDB" id="A0A9P8UPF6"/>
<proteinExistence type="predicted"/>
<feature type="compositionally biased region" description="Polar residues" evidence="2">
    <location>
        <begin position="75"/>
        <end position="89"/>
    </location>
</feature>
<dbReference type="Proteomes" id="UP000758603">
    <property type="component" value="Unassembled WGS sequence"/>
</dbReference>
<feature type="domain" description="BZIP" evidence="3">
    <location>
        <begin position="129"/>
        <end position="186"/>
    </location>
</feature>
<dbReference type="SUPFAM" id="SSF57959">
    <property type="entry name" value="Leucine zipper domain"/>
    <property type="match status" value="1"/>
</dbReference>
<dbReference type="RefSeq" id="XP_045960202.1">
    <property type="nucleotide sequence ID" value="XM_046102583.1"/>
</dbReference>
<evidence type="ECO:0000313" key="5">
    <source>
        <dbReference type="Proteomes" id="UP000758603"/>
    </source>
</evidence>
<evidence type="ECO:0000256" key="1">
    <source>
        <dbReference type="SAM" id="Coils"/>
    </source>
</evidence>
<dbReference type="OrthoDB" id="4743324at2759"/>
<accession>A0A9P8UPF6</accession>